<evidence type="ECO:0000256" key="1">
    <source>
        <dbReference type="ARBA" id="ARBA00007626"/>
    </source>
</evidence>
<feature type="repeat" description="PPR" evidence="3">
    <location>
        <begin position="351"/>
        <end position="385"/>
    </location>
</feature>
<keyword evidence="5" id="KW-1185">Reference proteome</keyword>
<dbReference type="GO" id="GO:0003729">
    <property type="term" value="F:mRNA binding"/>
    <property type="evidence" value="ECO:0007669"/>
    <property type="project" value="UniProtKB-ARBA"/>
</dbReference>
<protein>
    <recommendedName>
        <fullName evidence="6">Pentatricopeptide repeat-containing protein</fullName>
    </recommendedName>
</protein>
<name>A0ABD3CG66_9LAMI</name>
<evidence type="ECO:0008006" key="6">
    <source>
        <dbReference type="Google" id="ProtNLM"/>
    </source>
</evidence>
<sequence length="495" mass="57230">MKLFSNSSRLHYFYRKIQIQPFSATPTRTRLPERKSASDSLSSRISRLGDPNLSVVPALNQWIGEGKSTFRWELRKIIQLFMVNRRYKHALEVSLWMTNNRNHPIGPFDIAVRLKLVYKMFGLEQVEDHFNKIPENMKTYHVYLALLNCYTMAKSVDKAESVLQGARDLGFVSKAIWYNLVMDLHYQLGNEEKPRQMLTQMYNDGITPDQFTLSLCIKTCAMSSDITGMDRIVKIIESDPTLDADWKTNTVAAEGYLKLGLVDKALTILNKLEKQMTTHNKKEILLIFLLKLYAEAGKKGAVHRIWKWNKRRGKVSNKVYISVMRALSKFGDIKAMEKIIEKWDSSGLSHDFRVPNFLIDAYCSSGFLEKAEDLIVREESRGCYPQAVTWCYLVGGYLREKRVDEAVGALKKAISLCPTKIRVRDSLTSCLEYLEKGEGIEKAEELMKLVKMKRVWRVGDVWDYEDLGAIEDEPEFESGGENRNFERMFWSEDEK</sequence>
<dbReference type="Gene3D" id="1.25.40.10">
    <property type="entry name" value="Tetratricopeptide repeat domain"/>
    <property type="match status" value="2"/>
</dbReference>
<proteinExistence type="inferred from homology"/>
<evidence type="ECO:0000256" key="3">
    <source>
        <dbReference type="PROSITE-ProRule" id="PRU00708"/>
    </source>
</evidence>
<gene>
    <name evidence="4" type="ORF">CASFOL_029123</name>
</gene>
<dbReference type="EMBL" id="JAVIJP010000039">
    <property type="protein sequence ID" value="KAL3627760.1"/>
    <property type="molecule type" value="Genomic_DNA"/>
</dbReference>
<evidence type="ECO:0000256" key="2">
    <source>
        <dbReference type="ARBA" id="ARBA00022737"/>
    </source>
</evidence>
<organism evidence="4 5">
    <name type="scientific">Castilleja foliolosa</name>
    <dbReference type="NCBI Taxonomy" id="1961234"/>
    <lineage>
        <taxon>Eukaryota</taxon>
        <taxon>Viridiplantae</taxon>
        <taxon>Streptophyta</taxon>
        <taxon>Embryophyta</taxon>
        <taxon>Tracheophyta</taxon>
        <taxon>Spermatophyta</taxon>
        <taxon>Magnoliopsida</taxon>
        <taxon>eudicotyledons</taxon>
        <taxon>Gunneridae</taxon>
        <taxon>Pentapetalae</taxon>
        <taxon>asterids</taxon>
        <taxon>lamiids</taxon>
        <taxon>Lamiales</taxon>
        <taxon>Orobanchaceae</taxon>
        <taxon>Pedicularideae</taxon>
        <taxon>Castillejinae</taxon>
        <taxon>Castilleja</taxon>
    </lineage>
</organism>
<accession>A0ABD3CG66</accession>
<dbReference type="InterPro" id="IPR011990">
    <property type="entry name" value="TPR-like_helical_dom_sf"/>
</dbReference>
<dbReference type="SUPFAM" id="SSF48452">
    <property type="entry name" value="TPR-like"/>
    <property type="match status" value="1"/>
</dbReference>
<dbReference type="AlphaFoldDB" id="A0ABD3CG66"/>
<dbReference type="InterPro" id="IPR002885">
    <property type="entry name" value="PPR_rpt"/>
</dbReference>
<evidence type="ECO:0000313" key="5">
    <source>
        <dbReference type="Proteomes" id="UP001632038"/>
    </source>
</evidence>
<comment type="similarity">
    <text evidence="1">Belongs to the PPR family. P subfamily.</text>
</comment>
<comment type="caution">
    <text evidence="4">The sequence shown here is derived from an EMBL/GenBank/DDBJ whole genome shotgun (WGS) entry which is preliminary data.</text>
</comment>
<dbReference type="PANTHER" id="PTHR45717:SF57">
    <property type="entry name" value="PENTACOTRIPEPTIDE-REPEAT REGION OF PRORP DOMAIN-CONTAINING PROTEIN"/>
    <property type="match status" value="1"/>
</dbReference>
<dbReference type="Proteomes" id="UP001632038">
    <property type="component" value="Unassembled WGS sequence"/>
</dbReference>
<dbReference type="PANTHER" id="PTHR45717">
    <property type="entry name" value="OS12G0527900 PROTEIN"/>
    <property type="match status" value="1"/>
</dbReference>
<evidence type="ECO:0000313" key="4">
    <source>
        <dbReference type="EMBL" id="KAL3627760.1"/>
    </source>
</evidence>
<keyword evidence="2" id="KW-0677">Repeat</keyword>
<dbReference type="PROSITE" id="PS51375">
    <property type="entry name" value="PPR"/>
    <property type="match status" value="1"/>
</dbReference>
<reference evidence="5" key="1">
    <citation type="journal article" date="2024" name="IScience">
        <title>Strigolactones Initiate the Formation of Haustorium-like Structures in Castilleja.</title>
        <authorList>
            <person name="Buerger M."/>
            <person name="Peterson D."/>
            <person name="Chory J."/>
        </authorList>
    </citation>
    <scope>NUCLEOTIDE SEQUENCE [LARGE SCALE GENOMIC DNA]</scope>
</reference>
<dbReference type="Pfam" id="PF01535">
    <property type="entry name" value="PPR"/>
    <property type="match status" value="3"/>
</dbReference>